<evidence type="ECO:0000313" key="2">
    <source>
        <dbReference type="EMBL" id="AFM05831.1"/>
    </source>
</evidence>
<dbReference type="AlphaFoldDB" id="I4APE6"/>
<dbReference type="EMBL" id="CP003345">
    <property type="protein sequence ID" value="AFM05831.1"/>
    <property type="molecule type" value="Genomic_DNA"/>
</dbReference>
<keyword evidence="3" id="KW-1185">Reference proteome</keyword>
<protein>
    <submittedName>
        <fullName evidence="2">Uncharacterized protein</fullName>
    </submittedName>
</protein>
<reference evidence="3" key="1">
    <citation type="submission" date="2012-06" db="EMBL/GenBank/DDBJ databases">
        <title>The complete genome of Flexibacter litoralis DSM 6794.</title>
        <authorList>
            <person name="Lucas S."/>
            <person name="Copeland A."/>
            <person name="Lapidus A."/>
            <person name="Glavina del Rio T."/>
            <person name="Dalin E."/>
            <person name="Tice H."/>
            <person name="Bruce D."/>
            <person name="Goodwin L."/>
            <person name="Pitluck S."/>
            <person name="Peters L."/>
            <person name="Ovchinnikova G."/>
            <person name="Lu M."/>
            <person name="Kyrpides N."/>
            <person name="Mavromatis K."/>
            <person name="Ivanova N."/>
            <person name="Brettin T."/>
            <person name="Detter J.C."/>
            <person name="Han C."/>
            <person name="Larimer F."/>
            <person name="Land M."/>
            <person name="Hauser L."/>
            <person name="Markowitz V."/>
            <person name="Cheng J.-F."/>
            <person name="Hugenholtz P."/>
            <person name="Woyke T."/>
            <person name="Wu D."/>
            <person name="Spring S."/>
            <person name="Lang E."/>
            <person name="Kopitz M."/>
            <person name="Brambilla E."/>
            <person name="Klenk H.-P."/>
            <person name="Eisen J.A."/>
        </authorList>
    </citation>
    <scope>NUCLEOTIDE SEQUENCE [LARGE SCALE GENOMIC DNA]</scope>
    <source>
        <strain evidence="3">ATCC 23117 / DSM 6794 / NBRC 15988 / NCIMB 1366 / Sio-4</strain>
    </source>
</reference>
<dbReference type="RefSeq" id="WP_014799256.1">
    <property type="nucleotide sequence ID" value="NC_018018.1"/>
</dbReference>
<organism evidence="2 3">
    <name type="scientific">Bernardetia litoralis (strain ATCC 23117 / DSM 6794 / NBRC 15988 / NCIMB 1366 / Fx l1 / Sio-4)</name>
    <name type="common">Flexibacter litoralis</name>
    <dbReference type="NCBI Taxonomy" id="880071"/>
    <lineage>
        <taxon>Bacteria</taxon>
        <taxon>Pseudomonadati</taxon>
        <taxon>Bacteroidota</taxon>
        <taxon>Cytophagia</taxon>
        <taxon>Cytophagales</taxon>
        <taxon>Bernardetiaceae</taxon>
        <taxon>Bernardetia</taxon>
    </lineage>
</organism>
<evidence type="ECO:0000256" key="1">
    <source>
        <dbReference type="SAM" id="Phobius"/>
    </source>
</evidence>
<dbReference type="KEGG" id="fli:Fleli_3511"/>
<feature type="transmembrane region" description="Helical" evidence="1">
    <location>
        <begin position="21"/>
        <end position="39"/>
    </location>
</feature>
<keyword evidence="1" id="KW-0812">Transmembrane</keyword>
<accession>I4APE6</accession>
<gene>
    <name evidence="2" type="ordered locus">Fleli_3511</name>
</gene>
<keyword evidence="1" id="KW-1133">Transmembrane helix</keyword>
<feature type="transmembrane region" description="Helical" evidence="1">
    <location>
        <begin position="164"/>
        <end position="184"/>
    </location>
</feature>
<name>I4APE6_BERLS</name>
<proteinExistence type="predicted"/>
<evidence type="ECO:0000313" key="3">
    <source>
        <dbReference type="Proteomes" id="UP000006054"/>
    </source>
</evidence>
<dbReference type="Proteomes" id="UP000006054">
    <property type="component" value="Chromosome"/>
</dbReference>
<dbReference type="HOGENOM" id="CLU_945791_0_0_10"/>
<sequence length="294" mass="34400">MYTIKNTETALEVRSKTAMGFVWTVLFLIILIVSLYVSFEYVSLKCERSLTQATTTSGNKNKKSIKNTSEIFCYITYFSFKEGVKRDSVLLSEILRMDKGYYSLTHEANFIVHCNPTFITLKQEHYPLRRISDITFTREEVISENFNDFLKNKKSSLNIWDWYMGYWGVSAGVSFLGLLFLSVSGRYQVARFDKEKHTFSIKNYSLLGFVEKNGNWKDIKKIIYQDKKTRHKKGIFFLVKKKLNPSDKKYKTEKVYFTHHIDKVSKDVAQQIADLIRPIAKPKSEKNKSVEQEI</sequence>
<keyword evidence="1" id="KW-0472">Membrane</keyword>